<dbReference type="PANTHER" id="PTHR10822:SF29">
    <property type="entry name" value="DIVISION ABNORMALLY DELAYED PROTEIN"/>
    <property type="match status" value="1"/>
</dbReference>
<dbReference type="Pfam" id="PF01153">
    <property type="entry name" value="Glypican"/>
    <property type="match status" value="1"/>
</dbReference>
<dbReference type="InterPro" id="IPR001863">
    <property type="entry name" value="Glypican"/>
</dbReference>
<dbReference type="EMBL" id="CADEPM010000002">
    <property type="protein sequence ID" value="CAB3401055.1"/>
    <property type="molecule type" value="Genomic_DNA"/>
</dbReference>
<comment type="similarity">
    <text evidence="2 11">Belongs to the glypican family.</text>
</comment>
<reference evidence="12 13" key="1">
    <citation type="submission" date="2020-04" db="EMBL/GenBank/DDBJ databases">
        <authorList>
            <person name="Laetsch R D."/>
            <person name="Stevens L."/>
            <person name="Kumar S."/>
            <person name="Blaxter L. M."/>
        </authorList>
    </citation>
    <scope>NUCLEOTIDE SEQUENCE [LARGE SCALE GENOMIC DNA]</scope>
</reference>
<keyword evidence="5" id="KW-0732">Signal</keyword>
<gene>
    <name evidence="12" type="ORF">CBOVIS_LOCUS3863</name>
</gene>
<keyword evidence="6" id="KW-0654">Proteoglycan</keyword>
<evidence type="ECO:0000256" key="3">
    <source>
        <dbReference type="ARBA" id="ARBA00022475"/>
    </source>
</evidence>
<dbReference type="GO" id="GO:1905475">
    <property type="term" value="P:regulation of protein localization to membrane"/>
    <property type="evidence" value="ECO:0007669"/>
    <property type="project" value="TreeGrafter"/>
</dbReference>
<keyword evidence="4" id="KW-0336">GPI-anchor</keyword>
<evidence type="ECO:0000256" key="8">
    <source>
        <dbReference type="ARBA" id="ARBA00023180"/>
    </source>
</evidence>
<dbReference type="GO" id="GO:0005576">
    <property type="term" value="C:extracellular region"/>
    <property type="evidence" value="ECO:0007669"/>
    <property type="project" value="TreeGrafter"/>
</dbReference>
<keyword evidence="9" id="KW-0357">Heparan sulfate</keyword>
<keyword evidence="13" id="KW-1185">Reference proteome</keyword>
<evidence type="ECO:0000256" key="5">
    <source>
        <dbReference type="ARBA" id="ARBA00022729"/>
    </source>
</evidence>
<accession>A0A8S1EJ16</accession>
<dbReference type="GO" id="GO:0090263">
    <property type="term" value="P:positive regulation of canonical Wnt signaling pathway"/>
    <property type="evidence" value="ECO:0007669"/>
    <property type="project" value="TreeGrafter"/>
</dbReference>
<proteinExistence type="inferred from homology"/>
<organism evidence="12 13">
    <name type="scientific">Caenorhabditis bovis</name>
    <dbReference type="NCBI Taxonomy" id="2654633"/>
    <lineage>
        <taxon>Eukaryota</taxon>
        <taxon>Metazoa</taxon>
        <taxon>Ecdysozoa</taxon>
        <taxon>Nematoda</taxon>
        <taxon>Chromadorea</taxon>
        <taxon>Rhabditida</taxon>
        <taxon>Rhabditina</taxon>
        <taxon>Rhabditomorpha</taxon>
        <taxon>Rhabditoidea</taxon>
        <taxon>Rhabditidae</taxon>
        <taxon>Peloderinae</taxon>
        <taxon>Caenorhabditis</taxon>
    </lineage>
</organism>
<evidence type="ECO:0000256" key="10">
    <source>
        <dbReference type="ARBA" id="ARBA00023288"/>
    </source>
</evidence>
<evidence type="ECO:0000313" key="13">
    <source>
        <dbReference type="Proteomes" id="UP000494206"/>
    </source>
</evidence>
<evidence type="ECO:0000256" key="4">
    <source>
        <dbReference type="ARBA" id="ARBA00022622"/>
    </source>
</evidence>
<dbReference type="AlphaFoldDB" id="A0A8S1EJ16"/>
<keyword evidence="8" id="KW-0325">Glycoprotein</keyword>
<dbReference type="GO" id="GO:0009986">
    <property type="term" value="C:cell surface"/>
    <property type="evidence" value="ECO:0007669"/>
    <property type="project" value="TreeGrafter"/>
</dbReference>
<comment type="caution">
    <text evidence="12">The sequence shown here is derived from an EMBL/GenBank/DDBJ whole genome shotgun (WGS) entry which is preliminary data.</text>
</comment>
<keyword evidence="7" id="KW-0472">Membrane</keyword>
<dbReference type="Proteomes" id="UP000494206">
    <property type="component" value="Unassembled WGS sequence"/>
</dbReference>
<comment type="subcellular location">
    <subcellularLocation>
        <location evidence="1">Cell membrane</location>
        <topology evidence="1">Lipid-anchor</topology>
        <topology evidence="1">GPI-anchor</topology>
    </subcellularLocation>
</comment>
<evidence type="ECO:0000256" key="7">
    <source>
        <dbReference type="ARBA" id="ARBA00023136"/>
    </source>
</evidence>
<evidence type="ECO:0000256" key="6">
    <source>
        <dbReference type="ARBA" id="ARBA00022974"/>
    </source>
</evidence>
<sequence>MKHIVDSFFHQLFRGLFRITNPFTKVSEENWQCMEEYFKEISVFGDIPLKIVNQLKLPMTNSRQFVESLETLHDIFDKYLNITLRPECVNGLARMETCAVCNGIREKPCVGYCTNILTGCTHQILESEQVWRLTAETLIKVSKQLKSSQNFVRSFKPVPILVSEAIMHFQENRDIITNKMEGYKNFFGSIPSELCDSGSWATQDKNCWNGTDVGEYRLHVANVSEQARNPEFQLENFLSFRGEYIEERLRLQWLQSRLSHILSFKTETDDEITTPAFSASFVAYDDDDYADEYEGSAYHEDAPKRFSTMKSQIDIIIEPYPMTMCSSCGHVITSALHFLLFLCIFT</sequence>
<evidence type="ECO:0000256" key="9">
    <source>
        <dbReference type="ARBA" id="ARBA00023207"/>
    </source>
</evidence>
<dbReference type="OrthoDB" id="6380619at2759"/>
<name>A0A8S1EJ16_9PELO</name>
<dbReference type="GO" id="GO:0005886">
    <property type="term" value="C:plasma membrane"/>
    <property type="evidence" value="ECO:0007669"/>
    <property type="project" value="UniProtKB-SubCell"/>
</dbReference>
<keyword evidence="10" id="KW-0449">Lipoprotein</keyword>
<evidence type="ECO:0000256" key="1">
    <source>
        <dbReference type="ARBA" id="ARBA00004609"/>
    </source>
</evidence>
<evidence type="ECO:0008006" key="14">
    <source>
        <dbReference type="Google" id="ProtNLM"/>
    </source>
</evidence>
<keyword evidence="3" id="KW-1003">Cell membrane</keyword>
<evidence type="ECO:0000256" key="11">
    <source>
        <dbReference type="RuleBase" id="RU003518"/>
    </source>
</evidence>
<dbReference type="PANTHER" id="PTHR10822">
    <property type="entry name" value="GLYPICAN"/>
    <property type="match status" value="1"/>
</dbReference>
<evidence type="ECO:0000256" key="2">
    <source>
        <dbReference type="ARBA" id="ARBA00010260"/>
    </source>
</evidence>
<dbReference type="GO" id="GO:0098552">
    <property type="term" value="C:side of membrane"/>
    <property type="evidence" value="ECO:0007669"/>
    <property type="project" value="UniProtKB-KW"/>
</dbReference>
<protein>
    <recommendedName>
        <fullName evidence="14">Glypican-6</fullName>
    </recommendedName>
</protein>
<evidence type="ECO:0000313" key="12">
    <source>
        <dbReference type="EMBL" id="CAB3401055.1"/>
    </source>
</evidence>
<dbReference type="GO" id="GO:0016477">
    <property type="term" value="P:cell migration"/>
    <property type="evidence" value="ECO:0007669"/>
    <property type="project" value="TreeGrafter"/>
</dbReference>